<organism evidence="1 2">
    <name type="scientific">Purpureocillium lilacinum</name>
    <name type="common">Paecilomyces lilacinus</name>
    <dbReference type="NCBI Taxonomy" id="33203"/>
    <lineage>
        <taxon>Eukaryota</taxon>
        <taxon>Fungi</taxon>
        <taxon>Dikarya</taxon>
        <taxon>Ascomycota</taxon>
        <taxon>Pezizomycotina</taxon>
        <taxon>Sordariomycetes</taxon>
        <taxon>Hypocreomycetidae</taxon>
        <taxon>Hypocreales</taxon>
        <taxon>Ophiocordycipitaceae</taxon>
        <taxon>Purpureocillium</taxon>
    </lineage>
</organism>
<protein>
    <submittedName>
        <fullName evidence="1">Uncharacterized protein</fullName>
    </submittedName>
</protein>
<sequence>MPARISPVRVGRRWIKGTSRVKIEELRAQHHALWPVARSTRLGCHRTQTTKNGSAVSLELSHPRSITIMLRNQGLCDLQGPLALIERSTIELPERGTSPAANVEYA</sequence>
<proteinExistence type="predicted"/>
<name>A0A179GX03_PURLI</name>
<dbReference type="EMBL" id="LSBH01000003">
    <property type="protein sequence ID" value="OAQ82434.1"/>
    <property type="molecule type" value="Genomic_DNA"/>
</dbReference>
<dbReference type="AlphaFoldDB" id="A0A179GX03"/>
<comment type="caution">
    <text evidence="1">The sequence shown here is derived from an EMBL/GenBank/DDBJ whole genome shotgun (WGS) entry which is preliminary data.</text>
</comment>
<evidence type="ECO:0000313" key="1">
    <source>
        <dbReference type="EMBL" id="OAQ82434.1"/>
    </source>
</evidence>
<accession>A0A179GX03</accession>
<dbReference type="Proteomes" id="UP000078240">
    <property type="component" value="Unassembled WGS sequence"/>
</dbReference>
<evidence type="ECO:0000313" key="2">
    <source>
        <dbReference type="Proteomes" id="UP000078240"/>
    </source>
</evidence>
<gene>
    <name evidence="1" type="ORF">VFPBJ_05018</name>
</gene>
<reference evidence="1 2" key="1">
    <citation type="submission" date="2016-01" db="EMBL/GenBank/DDBJ databases">
        <title>Biosynthesis of antibiotic leucinostatins and their inhibition on Phytophthora in bio-control Purpureocillium lilacinum.</title>
        <authorList>
            <person name="Wang G."/>
            <person name="Liu Z."/>
            <person name="Lin R."/>
            <person name="Li E."/>
            <person name="Mao Z."/>
            <person name="Ling J."/>
            <person name="Yin W."/>
            <person name="Xie B."/>
        </authorList>
    </citation>
    <scope>NUCLEOTIDE SEQUENCE [LARGE SCALE GENOMIC DNA]</scope>
    <source>
        <strain evidence="1">PLBJ-1</strain>
    </source>
</reference>